<dbReference type="AlphaFoldDB" id="F5YAA3"/>
<evidence type="ECO:0000313" key="2">
    <source>
        <dbReference type="Proteomes" id="UP000009222"/>
    </source>
</evidence>
<dbReference type="Proteomes" id="UP000009222">
    <property type="component" value="Chromosome"/>
</dbReference>
<dbReference type="KEGG" id="taz:TREAZ_0727"/>
<proteinExistence type="predicted"/>
<evidence type="ECO:0000313" key="1">
    <source>
        <dbReference type="EMBL" id="AEF81293.1"/>
    </source>
</evidence>
<sequence length="60" mass="6834">MYVSILYMASGCVALRFLLRFFVNLEKIVIPGGKFRACGGVGDYKNSITQRTQRKAEFIR</sequence>
<dbReference type="HOGENOM" id="CLU_2940449_0_0_12"/>
<reference evidence="1 2" key="2">
    <citation type="journal article" date="2011" name="ISME J.">
        <title>RNA-seq reveals cooperative metabolic interactions between two termite-gut spirochete species in co-culture.</title>
        <authorList>
            <person name="Rosenthal A.Z."/>
            <person name="Matson E.G."/>
            <person name="Eldar A."/>
            <person name="Leadbetter J.R."/>
        </authorList>
    </citation>
    <scope>NUCLEOTIDE SEQUENCE [LARGE SCALE GENOMIC DNA]</scope>
    <source>
        <strain evidence="2">ATCC BAA-888 / DSM 13862 / ZAS-9</strain>
    </source>
</reference>
<name>F5YAA3_LEAAZ</name>
<dbReference type="InParanoid" id="F5YAA3"/>
<keyword evidence="2" id="KW-1185">Reference proteome</keyword>
<protein>
    <submittedName>
        <fullName evidence="1">Uncharacterized protein</fullName>
    </submittedName>
</protein>
<gene>
    <name evidence="1" type="ordered locus">TREAZ_0727</name>
</gene>
<dbReference type="EMBL" id="CP001841">
    <property type="protein sequence ID" value="AEF81293.1"/>
    <property type="molecule type" value="Genomic_DNA"/>
</dbReference>
<accession>F5YAA3</accession>
<organism evidence="1 2">
    <name type="scientific">Leadbettera azotonutricia (strain ATCC BAA-888 / DSM 13862 / ZAS-9)</name>
    <name type="common">Treponema azotonutricium</name>
    <dbReference type="NCBI Taxonomy" id="545695"/>
    <lineage>
        <taxon>Bacteria</taxon>
        <taxon>Pseudomonadati</taxon>
        <taxon>Spirochaetota</taxon>
        <taxon>Spirochaetia</taxon>
        <taxon>Spirochaetales</taxon>
        <taxon>Breznakiellaceae</taxon>
        <taxon>Leadbettera</taxon>
    </lineage>
</organism>
<reference evidence="2" key="1">
    <citation type="submission" date="2009-12" db="EMBL/GenBank/DDBJ databases">
        <title>Complete sequence of Treponema azotonutricium strain ZAS-9.</title>
        <authorList>
            <person name="Tetu S.G."/>
            <person name="Matson E."/>
            <person name="Ren Q."/>
            <person name="Seshadri R."/>
            <person name="Elbourne L."/>
            <person name="Hassan K.A."/>
            <person name="Durkin A."/>
            <person name="Radune D."/>
            <person name="Mohamoud Y."/>
            <person name="Shay R."/>
            <person name="Jin S."/>
            <person name="Zhang X."/>
            <person name="Lucey K."/>
            <person name="Ballor N.R."/>
            <person name="Ottesen E."/>
            <person name="Rosenthal R."/>
            <person name="Allen A."/>
            <person name="Leadbetter J.R."/>
            <person name="Paulsen I.T."/>
        </authorList>
    </citation>
    <scope>NUCLEOTIDE SEQUENCE [LARGE SCALE GENOMIC DNA]</scope>
    <source>
        <strain evidence="2">ATCC BAA-888 / DSM 13862 / ZAS-9</strain>
    </source>
</reference>
<dbReference type="STRING" id="545695.TREAZ_0727"/>